<comment type="caution">
    <text evidence="1">The sequence shown here is derived from an EMBL/GenBank/DDBJ whole genome shotgun (WGS) entry which is preliminary data.</text>
</comment>
<dbReference type="AlphaFoldDB" id="A0AAE1CPM7"/>
<name>A0AAE1CPM7_9GAST</name>
<evidence type="ECO:0000313" key="1">
    <source>
        <dbReference type="EMBL" id="KAK3727009.1"/>
    </source>
</evidence>
<sequence>MARPERMLSAAQAFDEIFRDTDSDDEDFDSSNSNVTLREVVDDSYEDYTSDLEEDEVLQSDSGSNAGDIMYRSPNLEVVEQYAHQIPVL</sequence>
<keyword evidence="2" id="KW-1185">Reference proteome</keyword>
<evidence type="ECO:0000313" key="2">
    <source>
        <dbReference type="Proteomes" id="UP001283361"/>
    </source>
</evidence>
<gene>
    <name evidence="1" type="ORF">RRG08_032399</name>
</gene>
<organism evidence="1 2">
    <name type="scientific">Elysia crispata</name>
    <name type="common">lettuce slug</name>
    <dbReference type="NCBI Taxonomy" id="231223"/>
    <lineage>
        <taxon>Eukaryota</taxon>
        <taxon>Metazoa</taxon>
        <taxon>Spiralia</taxon>
        <taxon>Lophotrochozoa</taxon>
        <taxon>Mollusca</taxon>
        <taxon>Gastropoda</taxon>
        <taxon>Heterobranchia</taxon>
        <taxon>Euthyneura</taxon>
        <taxon>Panpulmonata</taxon>
        <taxon>Sacoglossa</taxon>
        <taxon>Placobranchoidea</taxon>
        <taxon>Plakobranchidae</taxon>
        <taxon>Elysia</taxon>
    </lineage>
</organism>
<reference evidence="1" key="1">
    <citation type="journal article" date="2023" name="G3 (Bethesda)">
        <title>A reference genome for the long-term kleptoplast-retaining sea slug Elysia crispata morphotype clarki.</title>
        <authorList>
            <person name="Eastman K.E."/>
            <person name="Pendleton A.L."/>
            <person name="Shaikh M.A."/>
            <person name="Suttiyut T."/>
            <person name="Ogas R."/>
            <person name="Tomko P."/>
            <person name="Gavelis G."/>
            <person name="Widhalm J.R."/>
            <person name="Wisecaver J.H."/>
        </authorList>
    </citation>
    <scope>NUCLEOTIDE SEQUENCE</scope>
    <source>
        <strain evidence="1">ECLA1</strain>
    </source>
</reference>
<protein>
    <submittedName>
        <fullName evidence="1">Uncharacterized protein</fullName>
    </submittedName>
</protein>
<dbReference type="EMBL" id="JAWDGP010007265">
    <property type="protein sequence ID" value="KAK3727009.1"/>
    <property type="molecule type" value="Genomic_DNA"/>
</dbReference>
<proteinExistence type="predicted"/>
<dbReference type="Proteomes" id="UP001283361">
    <property type="component" value="Unassembled WGS sequence"/>
</dbReference>
<accession>A0AAE1CPM7</accession>